<organism evidence="5">
    <name type="scientific">Micromonospora sp. CCTCC AA 2012012</name>
    <dbReference type="NCBI Taxonomy" id="3111921"/>
    <lineage>
        <taxon>Bacteria</taxon>
        <taxon>Bacillati</taxon>
        <taxon>Actinomycetota</taxon>
        <taxon>Actinomycetes</taxon>
        <taxon>Micromonosporales</taxon>
        <taxon>Micromonosporaceae</taxon>
        <taxon>Micromonospora</taxon>
    </lineage>
</organism>
<accession>A0AAU8HG02</accession>
<dbReference type="Gene3D" id="3.90.420.10">
    <property type="entry name" value="Oxidoreductase, molybdopterin-binding domain"/>
    <property type="match status" value="1"/>
</dbReference>
<dbReference type="EMBL" id="CP159342">
    <property type="protein sequence ID" value="XCH74056.1"/>
    <property type="molecule type" value="Genomic_DNA"/>
</dbReference>
<feature type="transmembrane region" description="Helical" evidence="2">
    <location>
        <begin position="209"/>
        <end position="231"/>
    </location>
</feature>
<dbReference type="Pfam" id="PF17957">
    <property type="entry name" value="Big_7"/>
    <property type="match status" value="1"/>
</dbReference>
<keyword evidence="2" id="KW-0812">Transmembrane</keyword>
<sequence>MSSISRGHAALAGITAAAVAIGAAEPVAVLTGARSAPLIAVGGVVVDLVPEPVKQFAIAVFGTYDKIALLIGTAVLLAAVAALLGVLAARRLRVGLAGIAAFAVLGSAAALTRTGANVFDALPSLVGGALGGLTLWLLLAGPLQPHIWAWTPPTPSTPPHPEPPTAGPERAAEGAAPAGPQPPSAPVPPVVRPVAAHGEESDPEGRRRFLTGAGALLGAAAVAGLGGHWLAGRRGVSSARQAVVLPTPSAPAPAVPAGADLGLARLAPYVTPNADFYRIDTALVVPQVDPATWRLRIHGRVRKPIELSFADLLARPMVERYVTLACVSNEVGDDLIGNARWLGVPIKELLDEAEPEEGADQVVGRSADGWTCGTPTAALRDGRDALLAVGMNGEPLPVEHGFPVRMVVPGLYGYVSACKWVTELELTSFADFDAYWVPRGWSAQGPIKTQSRIDTPRPRGRLSAGPVTVAGVAWAQHRGVRTVEVRVDGGPWREATLAPAVSVDTWVQWSWRWDATPGEHTLQVRATDAEGVTQPEQRRPVAPDGATGWHTVKVTVG</sequence>
<evidence type="ECO:0000313" key="5">
    <source>
        <dbReference type="EMBL" id="XCH74056.1"/>
    </source>
</evidence>
<feature type="transmembrane region" description="Helical" evidence="2">
    <location>
        <begin position="67"/>
        <end position="87"/>
    </location>
</feature>
<reference evidence="4" key="1">
    <citation type="submission" date="2024-01" db="EMBL/GenBank/DDBJ databases">
        <title>The genome sequence of Micromonospora mangrovi CCTCC AA 2012012.</title>
        <authorList>
            <person name="Gao J."/>
        </authorList>
    </citation>
    <scope>NUCLEOTIDE SEQUENCE</scope>
    <source>
        <strain evidence="4">CCTCC AA 2012012</strain>
    </source>
</reference>
<feature type="region of interest" description="Disordered" evidence="1">
    <location>
        <begin position="150"/>
        <end position="206"/>
    </location>
</feature>
<dbReference type="PANTHER" id="PTHR19372">
    <property type="entry name" value="SULFITE REDUCTASE"/>
    <property type="match status" value="1"/>
</dbReference>
<dbReference type="GO" id="GO:0043546">
    <property type="term" value="F:molybdopterin cofactor binding"/>
    <property type="evidence" value="ECO:0007669"/>
    <property type="project" value="TreeGrafter"/>
</dbReference>
<dbReference type="AlphaFoldDB" id="A0AAU8HG02"/>
<reference evidence="5" key="2">
    <citation type="submission" date="2024-06" db="EMBL/GenBank/DDBJ databases">
        <title>Micromonospora mangrovi CCTCC AA 2012012 genome sequences.</title>
        <authorList>
            <person name="Gao J."/>
        </authorList>
    </citation>
    <scope>NUCLEOTIDE SEQUENCE</scope>
    <source>
        <strain evidence="5">CCTCC AA 2012012</strain>
    </source>
</reference>
<dbReference type="SUPFAM" id="SSF56524">
    <property type="entry name" value="Oxidoreductase molybdopterin-binding domain"/>
    <property type="match status" value="1"/>
</dbReference>
<feature type="compositionally biased region" description="Pro residues" evidence="1">
    <location>
        <begin position="152"/>
        <end position="166"/>
    </location>
</feature>
<feature type="compositionally biased region" description="Pro residues" evidence="1">
    <location>
        <begin position="179"/>
        <end position="191"/>
    </location>
</feature>
<dbReference type="InterPro" id="IPR014756">
    <property type="entry name" value="Ig_E-set"/>
</dbReference>
<feature type="transmembrane region" description="Helical" evidence="2">
    <location>
        <begin position="118"/>
        <end position="139"/>
    </location>
</feature>
<dbReference type="SUPFAM" id="SSF81296">
    <property type="entry name" value="E set domains"/>
    <property type="match status" value="1"/>
</dbReference>
<keyword evidence="2" id="KW-0472">Membrane</keyword>
<dbReference type="RefSeq" id="WP_350933008.1">
    <property type="nucleotide sequence ID" value="NZ_CP157762.1"/>
</dbReference>
<protein>
    <submittedName>
        <fullName evidence="5">Molybdopterin-dependent oxidoreductase</fullName>
    </submittedName>
</protein>
<feature type="transmembrane region" description="Helical" evidence="2">
    <location>
        <begin position="94"/>
        <end position="112"/>
    </location>
</feature>
<evidence type="ECO:0000256" key="2">
    <source>
        <dbReference type="SAM" id="Phobius"/>
    </source>
</evidence>
<gene>
    <name evidence="5" type="ORF">ABUL08_27945</name>
    <name evidence="4" type="ORF">VK199_27860</name>
</gene>
<evidence type="ECO:0000256" key="1">
    <source>
        <dbReference type="SAM" id="MobiDB-lite"/>
    </source>
</evidence>
<dbReference type="GO" id="GO:0020037">
    <property type="term" value="F:heme binding"/>
    <property type="evidence" value="ECO:0007669"/>
    <property type="project" value="TreeGrafter"/>
</dbReference>
<dbReference type="InterPro" id="IPR000572">
    <property type="entry name" value="OxRdtase_Mopterin-bd_dom"/>
</dbReference>
<dbReference type="Pfam" id="PF00174">
    <property type="entry name" value="Oxidored_molyb"/>
    <property type="match status" value="1"/>
</dbReference>
<dbReference type="EMBL" id="CP157762">
    <property type="protein sequence ID" value="XBP93358.1"/>
    <property type="molecule type" value="Genomic_DNA"/>
</dbReference>
<evidence type="ECO:0000313" key="4">
    <source>
        <dbReference type="EMBL" id="XBP93358.1"/>
    </source>
</evidence>
<dbReference type="Gene3D" id="2.60.40.650">
    <property type="match status" value="1"/>
</dbReference>
<name>A0AAU8HG02_9ACTN</name>
<feature type="compositionally biased region" description="Low complexity" evidence="1">
    <location>
        <begin position="167"/>
        <end position="178"/>
    </location>
</feature>
<feature type="domain" description="Oxidoreductase molybdopterin-binding" evidence="3">
    <location>
        <begin position="284"/>
        <end position="436"/>
    </location>
</feature>
<feature type="compositionally biased region" description="Basic and acidic residues" evidence="1">
    <location>
        <begin position="197"/>
        <end position="206"/>
    </location>
</feature>
<dbReference type="GO" id="GO:0008482">
    <property type="term" value="F:sulfite oxidase activity"/>
    <property type="evidence" value="ECO:0007669"/>
    <property type="project" value="TreeGrafter"/>
</dbReference>
<keyword evidence="2" id="KW-1133">Transmembrane helix</keyword>
<dbReference type="PANTHER" id="PTHR19372:SF7">
    <property type="entry name" value="SULFITE OXIDASE, MITOCHONDRIAL"/>
    <property type="match status" value="1"/>
</dbReference>
<proteinExistence type="predicted"/>
<dbReference type="InterPro" id="IPR036374">
    <property type="entry name" value="OxRdtase_Mopterin-bd_sf"/>
</dbReference>
<evidence type="ECO:0000259" key="3">
    <source>
        <dbReference type="Pfam" id="PF00174"/>
    </source>
</evidence>
<dbReference type="GO" id="GO:0006790">
    <property type="term" value="P:sulfur compound metabolic process"/>
    <property type="evidence" value="ECO:0007669"/>
    <property type="project" value="TreeGrafter"/>
</dbReference>